<dbReference type="Proteomes" id="UP000030758">
    <property type="component" value="Unassembled WGS sequence"/>
</dbReference>
<evidence type="ECO:0000313" key="2">
    <source>
        <dbReference type="EMBL" id="KFD67295.1"/>
    </source>
</evidence>
<protein>
    <submittedName>
        <fullName evidence="2">Uncharacterized protein</fullName>
    </submittedName>
</protein>
<accession>A0A085NCU9</accession>
<name>A0A085NCU9_9BILA</name>
<keyword evidence="3" id="KW-1185">Reference proteome</keyword>
<dbReference type="AlphaFoldDB" id="A0A085NCU9"/>
<organism evidence="2">
    <name type="scientific">Trichuris suis</name>
    <name type="common">pig whipworm</name>
    <dbReference type="NCBI Taxonomy" id="68888"/>
    <lineage>
        <taxon>Eukaryota</taxon>
        <taxon>Metazoa</taxon>
        <taxon>Ecdysozoa</taxon>
        <taxon>Nematoda</taxon>
        <taxon>Enoplea</taxon>
        <taxon>Dorylaimia</taxon>
        <taxon>Trichinellida</taxon>
        <taxon>Trichuridae</taxon>
        <taxon>Trichuris</taxon>
    </lineage>
</organism>
<dbReference type="EMBL" id="KL363211">
    <property type="protein sequence ID" value="KFD54028.1"/>
    <property type="molecule type" value="Genomic_DNA"/>
</dbReference>
<sequence>MKPRNVNATSRLHDLMENADRFVVMVDIEFCRDLRLKRTIRVAQHLATTDEHARGFYDVPKEWRPHAGKSGFQEYVFTQVDLKTAPLLVNCTEFAKDSDYSTIESARFNHAAVYSGFRLINPVAIHANAKQ</sequence>
<reference evidence="2 3" key="1">
    <citation type="journal article" date="2014" name="Nat. Genet.">
        <title>Genome and transcriptome of the porcine whipworm Trichuris suis.</title>
        <authorList>
            <person name="Jex A.R."/>
            <person name="Nejsum P."/>
            <person name="Schwarz E.M."/>
            <person name="Hu L."/>
            <person name="Young N.D."/>
            <person name="Hall R.S."/>
            <person name="Korhonen P.K."/>
            <person name="Liao S."/>
            <person name="Thamsborg S."/>
            <person name="Xia J."/>
            <person name="Xu P."/>
            <person name="Wang S."/>
            <person name="Scheerlinck J.P."/>
            <person name="Hofmann A."/>
            <person name="Sternberg P.W."/>
            <person name="Wang J."/>
            <person name="Gasser R.B."/>
        </authorList>
    </citation>
    <scope>NUCLEOTIDE SEQUENCE [LARGE SCALE GENOMIC DNA]</scope>
    <source>
        <strain evidence="2">DCEP-RM93F</strain>
        <strain evidence="1">DCEP-RM93M</strain>
    </source>
</reference>
<dbReference type="EMBL" id="KL367516">
    <property type="protein sequence ID" value="KFD67295.1"/>
    <property type="molecule type" value="Genomic_DNA"/>
</dbReference>
<evidence type="ECO:0000313" key="1">
    <source>
        <dbReference type="EMBL" id="KFD54028.1"/>
    </source>
</evidence>
<proteinExistence type="predicted"/>
<gene>
    <name evidence="1" type="ORF">M513_05047</name>
    <name evidence="2" type="ORF">M514_05047</name>
</gene>
<dbReference type="Proteomes" id="UP000030764">
    <property type="component" value="Unassembled WGS sequence"/>
</dbReference>
<evidence type="ECO:0000313" key="3">
    <source>
        <dbReference type="Proteomes" id="UP000030764"/>
    </source>
</evidence>